<evidence type="ECO:0000256" key="1">
    <source>
        <dbReference type="ARBA" id="ARBA00022603"/>
    </source>
</evidence>
<dbReference type="Pfam" id="PF13847">
    <property type="entry name" value="Methyltransf_31"/>
    <property type="match status" value="1"/>
</dbReference>
<dbReference type="EMBL" id="CP077073">
    <property type="protein sequence ID" value="QXH33284.1"/>
    <property type="molecule type" value="Genomic_DNA"/>
</dbReference>
<dbReference type="GO" id="GO:0008168">
    <property type="term" value="F:methyltransferase activity"/>
    <property type="evidence" value="ECO:0007669"/>
    <property type="project" value="UniProtKB-KW"/>
</dbReference>
<dbReference type="CDD" id="cd02440">
    <property type="entry name" value="AdoMet_MTases"/>
    <property type="match status" value="1"/>
</dbReference>
<evidence type="ECO:0000259" key="4">
    <source>
        <dbReference type="Pfam" id="PF13847"/>
    </source>
</evidence>
<evidence type="ECO:0000313" key="6">
    <source>
        <dbReference type="Proteomes" id="UP001047646"/>
    </source>
</evidence>
<keyword evidence="2" id="KW-0808">Transferase</keyword>
<gene>
    <name evidence="5" type="ORF">KSS95_13955</name>
</gene>
<keyword evidence="1 5" id="KW-0489">Methyltransferase</keyword>
<protein>
    <submittedName>
        <fullName evidence="5">Class I SAM-dependent methyltransferase</fullName>
    </submittedName>
</protein>
<proteinExistence type="predicted"/>
<dbReference type="PANTHER" id="PTHR43464">
    <property type="entry name" value="METHYLTRANSFERASE"/>
    <property type="match status" value="1"/>
</dbReference>
<keyword evidence="6" id="KW-1185">Reference proteome</keyword>
<feature type="domain" description="Methyltransferase" evidence="4">
    <location>
        <begin position="20"/>
        <end position="135"/>
    </location>
</feature>
<name>A0ABX8M2J4_9PSED</name>
<dbReference type="InterPro" id="IPR025714">
    <property type="entry name" value="Methyltranfer_dom"/>
</dbReference>
<organism evidence="5 6">
    <name type="scientific">Pseudomonas muyukensis</name>
    <dbReference type="NCBI Taxonomy" id="2842357"/>
    <lineage>
        <taxon>Bacteria</taxon>
        <taxon>Pseudomonadati</taxon>
        <taxon>Pseudomonadota</taxon>
        <taxon>Gammaproteobacteria</taxon>
        <taxon>Pseudomonadales</taxon>
        <taxon>Pseudomonadaceae</taxon>
        <taxon>Pseudomonas</taxon>
    </lineage>
</organism>
<reference evidence="5" key="1">
    <citation type="journal article" date="2021" name="Microorganisms">
        <title>The Ever-Expanding Pseudomonas Genus: Description of 43 New Species and Partition of the Pseudomonas putida Group.</title>
        <authorList>
            <person name="Girard L."/>
            <person name="Lood C."/>
            <person name="Hofte M."/>
            <person name="Vandamme P."/>
            <person name="Rokni-Zadeh H."/>
            <person name="van Noort V."/>
            <person name="Lavigne R."/>
            <person name="De Mot R."/>
        </authorList>
    </citation>
    <scope>NUCLEOTIDE SEQUENCE</scope>
    <source>
        <strain evidence="5">COW39</strain>
    </source>
</reference>
<evidence type="ECO:0000256" key="2">
    <source>
        <dbReference type="ARBA" id="ARBA00022679"/>
    </source>
</evidence>
<evidence type="ECO:0000256" key="3">
    <source>
        <dbReference type="ARBA" id="ARBA00022691"/>
    </source>
</evidence>
<evidence type="ECO:0000313" key="5">
    <source>
        <dbReference type="EMBL" id="QXH33284.1"/>
    </source>
</evidence>
<dbReference type="PANTHER" id="PTHR43464:SF19">
    <property type="entry name" value="UBIQUINONE BIOSYNTHESIS O-METHYLTRANSFERASE, MITOCHONDRIAL"/>
    <property type="match status" value="1"/>
</dbReference>
<dbReference type="RefSeq" id="WP_217847663.1">
    <property type="nucleotide sequence ID" value="NZ_CP077073.1"/>
</dbReference>
<dbReference type="GO" id="GO:0032259">
    <property type="term" value="P:methylation"/>
    <property type="evidence" value="ECO:0007669"/>
    <property type="project" value="UniProtKB-KW"/>
</dbReference>
<dbReference type="Proteomes" id="UP001047646">
    <property type="component" value="Chromosome"/>
</dbReference>
<sequence>MACAKADFTTRLLLDAGIGPGMRVLDVGCGNGEVSLRLAELVGEDGAVVGIDQSTAALASAQQREAPTGAASLLFVAADLNAPPASLGLFDAVVGRRVLMYQADAPKAVRALARQLLPGGVMVFQEHDTTLAPASLEPFPLHRKATRWLQRMLAAEGADLQCGFHLHATLSQAGLKVQELRAECLVQTPDNDTGLAAIIRACLPRIIALGVATPRQVGIDTLHARLEAERRQAQGIYIGDVMFGCWARKP</sequence>
<accession>A0ABX8M2J4</accession>
<keyword evidence="3" id="KW-0949">S-adenosyl-L-methionine</keyword>